<organism evidence="4 5">
    <name type="scientific">Modicella reniformis</name>
    <dbReference type="NCBI Taxonomy" id="1440133"/>
    <lineage>
        <taxon>Eukaryota</taxon>
        <taxon>Fungi</taxon>
        <taxon>Fungi incertae sedis</taxon>
        <taxon>Mucoromycota</taxon>
        <taxon>Mortierellomycotina</taxon>
        <taxon>Mortierellomycetes</taxon>
        <taxon>Mortierellales</taxon>
        <taxon>Mortierellaceae</taxon>
        <taxon>Modicella</taxon>
    </lineage>
</organism>
<comment type="caution">
    <text evidence="4">The sequence shown here is derived from an EMBL/GenBank/DDBJ whole genome shotgun (WGS) entry which is preliminary data.</text>
</comment>
<dbReference type="CDD" id="cd17744">
    <property type="entry name" value="BRCT_MDC1_rpt1"/>
    <property type="match status" value="1"/>
</dbReference>
<feature type="compositionally biased region" description="Polar residues" evidence="2">
    <location>
        <begin position="356"/>
        <end position="377"/>
    </location>
</feature>
<gene>
    <name evidence="4" type="ORF">BGZ65_012806</name>
</gene>
<evidence type="ECO:0000259" key="3">
    <source>
        <dbReference type="PROSITE" id="PS50172"/>
    </source>
</evidence>
<keyword evidence="5" id="KW-1185">Reference proteome</keyword>
<dbReference type="EMBL" id="JAAAHW010006479">
    <property type="protein sequence ID" value="KAF9960075.1"/>
    <property type="molecule type" value="Genomic_DNA"/>
</dbReference>
<dbReference type="PROSITE" id="PS50172">
    <property type="entry name" value="BRCT"/>
    <property type="match status" value="1"/>
</dbReference>
<dbReference type="Pfam" id="PF00533">
    <property type="entry name" value="BRCT"/>
    <property type="match status" value="1"/>
</dbReference>
<evidence type="ECO:0000313" key="4">
    <source>
        <dbReference type="EMBL" id="KAF9960075.1"/>
    </source>
</evidence>
<dbReference type="InterPro" id="IPR036420">
    <property type="entry name" value="BRCT_dom_sf"/>
</dbReference>
<feature type="region of interest" description="Disordered" evidence="2">
    <location>
        <begin position="401"/>
        <end position="569"/>
    </location>
</feature>
<dbReference type="AlphaFoldDB" id="A0A9P6M1A5"/>
<dbReference type="OrthoDB" id="342264at2759"/>
<feature type="domain" description="BRCT" evidence="3">
    <location>
        <begin position="581"/>
        <end position="642"/>
    </location>
</feature>
<feature type="compositionally biased region" description="Basic and acidic residues" evidence="2">
    <location>
        <begin position="438"/>
        <end position="464"/>
    </location>
</feature>
<keyword evidence="1" id="KW-0175">Coiled coil</keyword>
<name>A0A9P6M1A5_9FUNG</name>
<dbReference type="Gene3D" id="3.40.50.10190">
    <property type="entry name" value="BRCT domain"/>
    <property type="match status" value="1"/>
</dbReference>
<proteinExistence type="predicted"/>
<evidence type="ECO:0000256" key="2">
    <source>
        <dbReference type="SAM" id="MobiDB-lite"/>
    </source>
</evidence>
<accession>A0A9P6M1A5</accession>
<sequence>MTETYRLASCFYSKLETSPEDLPVARLWVEKYNDLKETYFPLYKGRNPVGSNPHVVKAYIPEKYKVNEVHILIDIDKIAVILDPFERDSDAQSKLDNVPLPSGAWMVFPEDKKLQLLGGIELRIELLPEEERKIGPLRRELLPLIATACETYSLDYKQYRPIQPRRNIAPRQPAFGSQDSIVSDTSPDPTLSIESMTVSAHCSLDSASSEAPDHPSFSVEQGPILPPEIMARNRELITNDGLTTSHVNIAFDLEPTQILGQHDSYDTELMEASTLSYDSAYVAPGNETRKPSSPLSPLHEELDKTQQILQEEVEHASAELESVSQESEVISVSPSEQIHIFDERVPATPVELIDSAASSRGNIQNVDPGSSKDQLIQDNDKVPQTPEELRYTAMSEISAFETHGESSDEPFGSLSRDNPSRSVKREEETCTVNKGKKKQQDSSSPRRSERYTKEKAKDVCKKQNDTANSKTENSEEDDPPLQRHRRSSKSIKESQDSVLSSPPQVSESSSKSTSPGAVDSTRRTVLRSKERSPKHRMDNDTGEGSSKPSKLIKAESTDEAAESTTNDNNISPIKHFNEVTIEKLGGIYKEEYKETTILVFDGTSRTAKLMCAIVRGTPIVTQKWLDDSKSQQKFLRCEDYLFSDPTIEEKYEFNMAEIFQLAKVNLRQTYKSNPPSLWQPAIFALDPKATSMAEFNLGLYRIIKMDSSETARYAGRYRRNNVSCVSCRHSKLRLAQDRAAKQRLTQQAVSEVSLLEALENGCSISQGHIYLCGDSNLVPNERNSYGEDLEWEWYRHLAQHPLVSPVYTAYLSGLESSTLLQTMHDSTLTNSGKPTQIGGDAIDGCLCGGAQEQHRCRRRLRKRVRTTEWVVVDTDGTVSEGHDEDSTPIEVLETCWRPDTNIIGY</sequence>
<protein>
    <recommendedName>
        <fullName evidence="3">BRCT domain-containing protein</fullName>
    </recommendedName>
</protein>
<dbReference type="Proteomes" id="UP000749646">
    <property type="component" value="Unassembled WGS sequence"/>
</dbReference>
<feature type="compositionally biased region" description="Low complexity" evidence="2">
    <location>
        <begin position="497"/>
        <end position="515"/>
    </location>
</feature>
<evidence type="ECO:0000256" key="1">
    <source>
        <dbReference type="SAM" id="Coils"/>
    </source>
</evidence>
<dbReference type="SUPFAM" id="SSF52113">
    <property type="entry name" value="BRCT domain"/>
    <property type="match status" value="1"/>
</dbReference>
<evidence type="ECO:0000313" key="5">
    <source>
        <dbReference type="Proteomes" id="UP000749646"/>
    </source>
</evidence>
<feature type="region of interest" description="Disordered" evidence="2">
    <location>
        <begin position="356"/>
        <end position="379"/>
    </location>
</feature>
<feature type="compositionally biased region" description="Basic and acidic residues" evidence="2">
    <location>
        <begin position="527"/>
        <end position="539"/>
    </location>
</feature>
<feature type="coiled-coil region" evidence="1">
    <location>
        <begin position="299"/>
        <end position="326"/>
    </location>
</feature>
<dbReference type="InterPro" id="IPR001357">
    <property type="entry name" value="BRCT_dom"/>
</dbReference>
<reference evidence="4" key="1">
    <citation type="journal article" date="2020" name="Fungal Divers.">
        <title>Resolving the Mortierellaceae phylogeny through synthesis of multi-gene phylogenetics and phylogenomics.</title>
        <authorList>
            <person name="Vandepol N."/>
            <person name="Liber J."/>
            <person name="Desiro A."/>
            <person name="Na H."/>
            <person name="Kennedy M."/>
            <person name="Barry K."/>
            <person name="Grigoriev I.V."/>
            <person name="Miller A.N."/>
            <person name="O'Donnell K."/>
            <person name="Stajich J.E."/>
            <person name="Bonito G."/>
        </authorList>
    </citation>
    <scope>NUCLEOTIDE SEQUENCE</scope>
    <source>
        <strain evidence="4">MES-2147</strain>
    </source>
</reference>